<dbReference type="InterPro" id="IPR022385">
    <property type="entry name" value="Rhs_assc_core"/>
</dbReference>
<dbReference type="InterPro" id="IPR050708">
    <property type="entry name" value="T6SS_VgrG/RHS"/>
</dbReference>
<dbReference type="Proteomes" id="UP000228740">
    <property type="component" value="Unassembled WGS sequence"/>
</dbReference>
<dbReference type="Pfam" id="PF20041">
    <property type="entry name" value="DUF6443"/>
    <property type="match status" value="1"/>
</dbReference>
<gene>
    <name evidence="3" type="ORF">CLV73_1126</name>
</gene>
<dbReference type="PANTHER" id="PTHR32305:SF15">
    <property type="entry name" value="PROTEIN RHSA-RELATED"/>
    <property type="match status" value="1"/>
</dbReference>
<dbReference type="NCBIfam" id="TIGR03696">
    <property type="entry name" value="Rhs_assc_core"/>
    <property type="match status" value="1"/>
</dbReference>
<protein>
    <submittedName>
        <fullName evidence="3">RHS repeat-associated protein</fullName>
    </submittedName>
</protein>
<name>A0A2M9C8H7_9FLAO</name>
<dbReference type="RefSeq" id="WP_100375856.1">
    <property type="nucleotide sequence ID" value="NZ_PGFD01000001.1"/>
</dbReference>
<dbReference type="EMBL" id="PGFD01000001">
    <property type="protein sequence ID" value="PJJ67129.1"/>
    <property type="molecule type" value="Genomic_DNA"/>
</dbReference>
<dbReference type="AlphaFoldDB" id="A0A2M9C8H7"/>
<evidence type="ECO:0000313" key="3">
    <source>
        <dbReference type="EMBL" id="PJJ67129.1"/>
    </source>
</evidence>
<reference evidence="3 4" key="1">
    <citation type="submission" date="2017-11" db="EMBL/GenBank/DDBJ databases">
        <title>Genomic Encyclopedia of Archaeal and Bacterial Type Strains, Phase II (KMG-II): From Individual Species to Whole Genera.</title>
        <authorList>
            <person name="Goeker M."/>
        </authorList>
    </citation>
    <scope>NUCLEOTIDE SEQUENCE [LARGE SCALE GENOMIC DNA]</scope>
    <source>
        <strain evidence="3 4">DSM 27617</strain>
    </source>
</reference>
<feature type="domain" description="DUF6443" evidence="2">
    <location>
        <begin position="30"/>
        <end position="151"/>
    </location>
</feature>
<evidence type="ECO:0000259" key="2">
    <source>
        <dbReference type="Pfam" id="PF20041"/>
    </source>
</evidence>
<accession>A0A2M9C8H7</accession>
<dbReference type="InterPro" id="IPR045619">
    <property type="entry name" value="DUF6443"/>
</dbReference>
<dbReference type="PANTHER" id="PTHR32305">
    <property type="match status" value="1"/>
</dbReference>
<keyword evidence="4" id="KW-1185">Reference proteome</keyword>
<evidence type="ECO:0000256" key="1">
    <source>
        <dbReference type="SAM" id="SignalP"/>
    </source>
</evidence>
<feature type="chain" id="PRO_5014760655" evidence="1">
    <location>
        <begin position="19"/>
        <end position="1218"/>
    </location>
</feature>
<proteinExistence type="predicted"/>
<feature type="signal peptide" evidence="1">
    <location>
        <begin position="1"/>
        <end position="18"/>
    </location>
</feature>
<evidence type="ECO:0000313" key="4">
    <source>
        <dbReference type="Proteomes" id="UP000228740"/>
    </source>
</evidence>
<keyword evidence="1" id="KW-0732">Signal</keyword>
<sequence>MKKSILFILLFVAQIISAQTPTATENYIYTKTYLSADGSKKTETVQYFDGLGRAKEVVQVKATPLGKDLVVPVTYDQLGRQTKTLLPVPVATANSGIHGTDESTVNSYYGVGNAFSEQKLENSPLARVLEAAGPGTEWAMSTGHTTKMQYLTNTTADQVKKYTTSVSWSNATLTTGISSVSFYDANQLSKNKITDENGNVTIDFKNSEGKTVLLRKGEGADKLDTYYLYNTYGQLAFVISPKADQQITSGNNTITTQILDDLCYQYVYDNKFRLVEKKLPGKGWEYMVYDLQNRLVASQDANMRNNPESPNKWLFTRYDKLGRAVYTGQFTGGTRLQEQNNANAKGLNNESRSTTAFTLNGQEIFYTNTAYPSATFVPYSINYYDTYPVGNRDFTFYPLNTEVLTFYMTNTIQSFSSNGVNSVRSLKSMPTSSYVKNLDDDSWSASHIWYDALLRPVGSKNVNHLGGYTNTEKELDFSGAVLRANTFHKKANANTETVIKERFTYDDQYRLKQHYHQVNGNTEELLAQYAYNELGQVSGKTLGNGIQDINYTYNIKGMVTKVNDPSNLNGKLFGYELKFASTSDASVAPANYNGNITEMIWKSTADNTLKKYSYRYDQYNRLLAGVYQEPETTIPQNGFYNETMNYDANGNITGLQRNQKNTGGSAAQIDNLTYAYAGNRLLTVTDSSQNYAGYPDVSGNTIGYDDNGNMKNQLDKGILQIDYNLLNLPKKITFNQTYEVRNVITGLYDTNNITTQYTYRADGVKLKKLYTYGIAKNSLEVFKTTEYLDGFQYEFEGAFLLDSVLKFVPTSEGYYNFENNKYIYTYTDHLGNVRLSYAKGTNGSAEALEENSYYPFGLKQQTPAIGVGNPAYKYQYNGKELQEETGWNDYGARMYMSDIGRWGVVDPLAESSRRYSPYAYALNNPMRFIDPDGRSAMDSFYNYHNYSNENRPMFSTDNDGNMYTNPIYQHNSYIDATGAVGGSGGGNPALNIILNFLRADKENLGSFVDSDFEKNGWHVIDATTLTDALTKLTEYLGKSQADNIYINAHGLVGKRYTFDKDGTAIRNPETGEYILTDDTGFYTNLETEKIYGTDLQQYSSDSSKLSVAKKGSIDSLIGIGNYVKDGKNLIMGSCFSANDVLFGTGLSSNIKSRDIFANRDYSSLWPNSQGTIRFQDFTGFNQTSKKNYENGWVWYRDGKATQTNFNIIMTKYGVKTIK</sequence>
<dbReference type="OrthoDB" id="2972467at2"/>
<dbReference type="Gene3D" id="2.180.10.10">
    <property type="entry name" value="RHS repeat-associated core"/>
    <property type="match status" value="1"/>
</dbReference>
<organism evidence="3 4">
    <name type="scientific">Chryseobacterium geocarposphaerae</name>
    <dbReference type="NCBI Taxonomy" id="1416776"/>
    <lineage>
        <taxon>Bacteria</taxon>
        <taxon>Pseudomonadati</taxon>
        <taxon>Bacteroidota</taxon>
        <taxon>Flavobacteriia</taxon>
        <taxon>Flavobacteriales</taxon>
        <taxon>Weeksellaceae</taxon>
        <taxon>Chryseobacterium group</taxon>
        <taxon>Chryseobacterium</taxon>
    </lineage>
</organism>
<comment type="caution">
    <text evidence="3">The sequence shown here is derived from an EMBL/GenBank/DDBJ whole genome shotgun (WGS) entry which is preliminary data.</text>
</comment>